<feature type="region of interest" description="Disordered" evidence="1">
    <location>
        <begin position="378"/>
        <end position="399"/>
    </location>
</feature>
<comment type="caution">
    <text evidence="2">The sequence shown here is derived from an EMBL/GenBank/DDBJ whole genome shotgun (WGS) entry which is preliminary data.</text>
</comment>
<accession>A0ABQ4YLV0</accession>
<proteinExistence type="predicted"/>
<feature type="compositionally biased region" description="Polar residues" evidence="1">
    <location>
        <begin position="270"/>
        <end position="279"/>
    </location>
</feature>
<reference evidence="2" key="1">
    <citation type="journal article" date="2022" name="Int. J. Mol. Sci.">
        <title>Draft Genome of Tanacetum Coccineum: Genomic Comparison of Closely Related Tanacetum-Family Plants.</title>
        <authorList>
            <person name="Yamashiro T."/>
            <person name="Shiraishi A."/>
            <person name="Nakayama K."/>
            <person name="Satake H."/>
        </authorList>
    </citation>
    <scope>NUCLEOTIDE SEQUENCE</scope>
</reference>
<evidence type="ECO:0000256" key="1">
    <source>
        <dbReference type="SAM" id="MobiDB-lite"/>
    </source>
</evidence>
<name>A0ABQ4YLV0_9ASTR</name>
<organism evidence="2 3">
    <name type="scientific">Tanacetum coccineum</name>
    <dbReference type="NCBI Taxonomy" id="301880"/>
    <lineage>
        <taxon>Eukaryota</taxon>
        <taxon>Viridiplantae</taxon>
        <taxon>Streptophyta</taxon>
        <taxon>Embryophyta</taxon>
        <taxon>Tracheophyta</taxon>
        <taxon>Spermatophyta</taxon>
        <taxon>Magnoliopsida</taxon>
        <taxon>eudicotyledons</taxon>
        <taxon>Gunneridae</taxon>
        <taxon>Pentapetalae</taxon>
        <taxon>asterids</taxon>
        <taxon>campanulids</taxon>
        <taxon>Asterales</taxon>
        <taxon>Asteraceae</taxon>
        <taxon>Asteroideae</taxon>
        <taxon>Anthemideae</taxon>
        <taxon>Anthemidinae</taxon>
        <taxon>Tanacetum</taxon>
    </lineage>
</organism>
<feature type="region of interest" description="Disordered" evidence="1">
    <location>
        <begin position="240"/>
        <end position="316"/>
    </location>
</feature>
<feature type="compositionally biased region" description="Polar residues" evidence="1">
    <location>
        <begin position="286"/>
        <end position="300"/>
    </location>
</feature>
<evidence type="ECO:0000313" key="3">
    <source>
        <dbReference type="Proteomes" id="UP001151760"/>
    </source>
</evidence>
<gene>
    <name evidence="2" type="ORF">Tco_0728393</name>
</gene>
<dbReference type="EMBL" id="BQNB010010529">
    <property type="protein sequence ID" value="GJS78512.1"/>
    <property type="molecule type" value="Genomic_DNA"/>
</dbReference>
<evidence type="ECO:0000313" key="2">
    <source>
        <dbReference type="EMBL" id="GJS78512.1"/>
    </source>
</evidence>
<dbReference type="Proteomes" id="UP001151760">
    <property type="component" value="Unassembled WGS sequence"/>
</dbReference>
<keyword evidence="3" id="KW-1185">Reference proteome</keyword>
<sequence>MVACLEKTEGNSDFHEIVDFLASSSIHHALTVSPPIYTSYIEQFWNTASSQTVNDVKQINATVDSKAVVVTEASIRSSLLFNDADGTACLTNEAIFQNLALMGYEGDFNKLTFQKALFSPQWKFLIHTILHCLSSKSTSWNEFSTNIASAVICLATNQKFNFSKLIFDGMLRNLDNTKKKFLMYPRFLMVFLNNQIELGEPFNDVYPTPAHNLKVFTNMSRKGLKFSGKITPLFPNMLTHAAEGEGSGEPTEPQPTPSPTQPSTGDQPPETSSSHATTQDSRDSLEGTNGNEGDQVQTPHDSPLSGGHTSNRAEGALGCPEPKDYLFLCTNLSNRVLDLESIKDAQSFHEVVKDKSSGDKGGNAEELVSTARLEVSAARPDIDAARQEDSDVKPRTPPTTQVLFADERISHGSTLIKIKE</sequence>
<protein>
    <submittedName>
        <fullName evidence="2">Uncharacterized protein</fullName>
    </submittedName>
</protein>
<reference evidence="2" key="2">
    <citation type="submission" date="2022-01" db="EMBL/GenBank/DDBJ databases">
        <authorList>
            <person name="Yamashiro T."/>
            <person name="Shiraishi A."/>
            <person name="Satake H."/>
            <person name="Nakayama K."/>
        </authorList>
    </citation>
    <scope>NUCLEOTIDE SEQUENCE</scope>
</reference>
<feature type="compositionally biased region" description="Basic and acidic residues" evidence="1">
    <location>
        <begin position="380"/>
        <end position="394"/>
    </location>
</feature>